<dbReference type="Pfam" id="PF12710">
    <property type="entry name" value="HAD"/>
    <property type="match status" value="1"/>
</dbReference>
<sequence length="250" mass="28329">MGTSNFPAFTKSPRFVFFTDFDGTITTDDCNDYLVDNLGFGPERRQQLYKEVMANRISFRDSFLEMFDSITTPYNECLDLLRQNIKLDPGFKGFYDWARQNHIPIVILSSGTVPMIRTLLDSLLGPGWDIQIIGNNVVPRDGKSIDEKGGWRIDFHDESHHGHDKSLEIRKYSSLPDRPIFFYAGDGVSDLSAAKETDLLFAKADKGLVVWCEREGVPFVAFRDWNSILETCKKIAAGLITVEEAANSRI</sequence>
<keyword evidence="1 2" id="KW-0378">Hydrolase</keyword>
<dbReference type="OrthoDB" id="10014216at2759"/>
<evidence type="ECO:0000313" key="2">
    <source>
        <dbReference type="EMBL" id="EXU96476.1"/>
    </source>
</evidence>
<gene>
    <name evidence="2" type="ORF">X797_010437</name>
</gene>
<dbReference type="Gene3D" id="3.40.50.1000">
    <property type="entry name" value="HAD superfamily/HAD-like"/>
    <property type="match status" value="1"/>
</dbReference>
<dbReference type="InterPro" id="IPR006384">
    <property type="entry name" value="HAD_hydro_PyrdxlP_Pase-like"/>
</dbReference>
<dbReference type="InterPro" id="IPR050849">
    <property type="entry name" value="HAD-like_hydrolase_phosphatase"/>
</dbReference>
<dbReference type="SUPFAM" id="SSF56784">
    <property type="entry name" value="HAD-like"/>
    <property type="match status" value="1"/>
</dbReference>
<dbReference type="InterPro" id="IPR036412">
    <property type="entry name" value="HAD-like_sf"/>
</dbReference>
<dbReference type="Proteomes" id="UP000030151">
    <property type="component" value="Unassembled WGS sequence"/>
</dbReference>
<comment type="caution">
    <text evidence="2">The sequence shown here is derived from an EMBL/GenBank/DDBJ whole genome shotgun (WGS) entry which is preliminary data.</text>
</comment>
<evidence type="ECO:0000313" key="3">
    <source>
        <dbReference type="Proteomes" id="UP000030151"/>
    </source>
</evidence>
<evidence type="ECO:0000256" key="1">
    <source>
        <dbReference type="ARBA" id="ARBA00022801"/>
    </source>
</evidence>
<dbReference type="EMBL" id="JELW01000049">
    <property type="protein sequence ID" value="EXU96476.1"/>
    <property type="molecule type" value="Genomic_DNA"/>
</dbReference>
<dbReference type="PANTHER" id="PTHR28181:SF2">
    <property type="entry name" value="PHOSPHORIC MONOESTER HYDROLASE"/>
    <property type="match status" value="1"/>
</dbReference>
<name>A0A0A1UN30_9HYPO</name>
<reference evidence="2 3" key="1">
    <citation type="submission" date="2014-02" db="EMBL/GenBank/DDBJ databases">
        <title>The genome sequence of the entomopathogenic fungus Metarhizium robertsii ARSEF 2575.</title>
        <authorList>
            <person name="Giuliano Garisto Donzelli B."/>
            <person name="Roe B.A."/>
            <person name="Macmil S.L."/>
            <person name="Krasnoff S.B."/>
            <person name="Gibson D.M."/>
        </authorList>
    </citation>
    <scope>NUCLEOTIDE SEQUENCE [LARGE SCALE GENOMIC DNA]</scope>
    <source>
        <strain evidence="2 3">ARSEF 2575</strain>
    </source>
</reference>
<dbReference type="NCBIfam" id="TIGR01488">
    <property type="entry name" value="HAD-SF-IB"/>
    <property type="match status" value="1"/>
</dbReference>
<dbReference type="InterPro" id="IPR023214">
    <property type="entry name" value="HAD_sf"/>
</dbReference>
<dbReference type="NCBIfam" id="TIGR01489">
    <property type="entry name" value="DKMTPPase-SF"/>
    <property type="match status" value="1"/>
</dbReference>
<dbReference type="HOGENOM" id="CLU_058495_1_0_1"/>
<dbReference type="Gene3D" id="3.90.1470.20">
    <property type="match status" value="1"/>
</dbReference>
<dbReference type="PANTHER" id="PTHR28181">
    <property type="entry name" value="UPF0655 PROTEIN YCR015C"/>
    <property type="match status" value="1"/>
</dbReference>
<dbReference type="GO" id="GO:0016791">
    <property type="term" value="F:phosphatase activity"/>
    <property type="evidence" value="ECO:0007669"/>
    <property type="project" value="InterPro"/>
</dbReference>
<organism evidence="2 3">
    <name type="scientific">Metarhizium robertsii</name>
    <dbReference type="NCBI Taxonomy" id="568076"/>
    <lineage>
        <taxon>Eukaryota</taxon>
        <taxon>Fungi</taxon>
        <taxon>Dikarya</taxon>
        <taxon>Ascomycota</taxon>
        <taxon>Pezizomycotina</taxon>
        <taxon>Sordariomycetes</taxon>
        <taxon>Hypocreomycetidae</taxon>
        <taxon>Hypocreales</taxon>
        <taxon>Clavicipitaceae</taxon>
        <taxon>Metarhizium</taxon>
    </lineage>
</organism>
<dbReference type="AlphaFoldDB" id="A0A0A1UN30"/>
<protein>
    <submittedName>
        <fullName evidence="2">Haloacid dehalogenase-like hydrolase</fullName>
    </submittedName>
</protein>
<proteinExistence type="predicted"/>
<accession>A0A0A1UN30</accession>
<dbReference type="eggNOG" id="ENOG502QRU0">
    <property type="taxonomic scope" value="Eukaryota"/>
</dbReference>